<keyword evidence="6" id="KW-0833">Ubl conjugation pathway</keyword>
<dbReference type="PROSITE" id="PS51873">
    <property type="entry name" value="TRIAD"/>
    <property type="match status" value="1"/>
</dbReference>
<keyword evidence="3" id="KW-0479">Metal-binding</keyword>
<evidence type="ECO:0000256" key="8">
    <source>
        <dbReference type="PROSITE-ProRule" id="PRU00175"/>
    </source>
</evidence>
<reference evidence="11" key="1">
    <citation type="submission" date="2020-10" db="EMBL/GenBank/DDBJ databases">
        <title>Unveiling of a novel bifunctional photoreceptor, Dualchrome1, isolated from a cosmopolitan green alga.</title>
        <authorList>
            <person name="Suzuki S."/>
            <person name="Kawachi M."/>
        </authorList>
    </citation>
    <scope>NUCLEOTIDE SEQUENCE</scope>
    <source>
        <strain evidence="11">NIES 2893</strain>
    </source>
</reference>
<sequence length="448" mass="48064">MSAHERAAGAGGGGGGGGGGLEEVVDLCGAPAINLVDLSSMFFSVPKSASKAAKKKKSSLSSKRNHIGDDNGVVDLTAVQNANEAADLFDGLANANAAPVFDVMEVLEQNDDAQKTTSKKNKAAAPALQRPTRATRSTCPICLCDGTEPHEAIKLSACAHVMCEDCARQYVVTKVTDAKVLYGEMQCPHGAGTDDACKTDIAPRDVRALLADDKANLQKYEKFCMQRLVEADNTMACCPTAGCPYVYVLDNDPPPRFDCPMCSSSYCVKCRCKWHNGKTCAEMRAENGDEAASESLFKELISKSKLKQCPRCKHWVEKNSGCDAIHCRCGLTFCYRCGGTRKQTKGVDVMCKCKGMDGLLHAHERAEAAGRNHNRPDLVNRRPQPLPQVAAAAAAHAHAAAAAAAQHAQQMIQRIQMQWAAARMQQAASRAAVKGFSGVSAFNRKRKR</sequence>
<dbReference type="InterPro" id="IPR002867">
    <property type="entry name" value="IBR_dom"/>
</dbReference>
<evidence type="ECO:0000259" key="10">
    <source>
        <dbReference type="PROSITE" id="PS51873"/>
    </source>
</evidence>
<keyword evidence="5 8" id="KW-0863">Zinc-finger</keyword>
<dbReference type="InterPro" id="IPR013083">
    <property type="entry name" value="Znf_RING/FYVE/PHD"/>
</dbReference>
<evidence type="ECO:0000259" key="9">
    <source>
        <dbReference type="PROSITE" id="PS50089"/>
    </source>
</evidence>
<name>A0A830HPP6_9CHLO</name>
<dbReference type="InterPro" id="IPR001841">
    <property type="entry name" value="Znf_RING"/>
</dbReference>
<evidence type="ECO:0000256" key="6">
    <source>
        <dbReference type="ARBA" id="ARBA00022786"/>
    </source>
</evidence>
<dbReference type="Proteomes" id="UP000660262">
    <property type="component" value="Unassembled WGS sequence"/>
</dbReference>
<dbReference type="Gene3D" id="3.30.40.10">
    <property type="entry name" value="Zinc/RING finger domain, C3HC4 (zinc finger)"/>
    <property type="match status" value="1"/>
</dbReference>
<keyword evidence="12" id="KW-1185">Reference proteome</keyword>
<dbReference type="GO" id="GO:0008270">
    <property type="term" value="F:zinc ion binding"/>
    <property type="evidence" value="ECO:0007669"/>
    <property type="project" value="UniProtKB-KW"/>
</dbReference>
<dbReference type="CDD" id="cd20335">
    <property type="entry name" value="BRcat_RBR"/>
    <property type="match status" value="1"/>
</dbReference>
<proteinExistence type="predicted"/>
<dbReference type="GO" id="GO:0004842">
    <property type="term" value="F:ubiquitin-protein transferase activity"/>
    <property type="evidence" value="ECO:0007669"/>
    <property type="project" value="TreeGrafter"/>
</dbReference>
<comment type="caution">
    <text evidence="11">The sequence shown here is derived from an EMBL/GenBank/DDBJ whole genome shotgun (WGS) entry which is preliminary data.</text>
</comment>
<dbReference type="GO" id="GO:0043130">
    <property type="term" value="F:ubiquitin binding"/>
    <property type="evidence" value="ECO:0007669"/>
    <property type="project" value="TreeGrafter"/>
</dbReference>
<dbReference type="PROSITE" id="PS00518">
    <property type="entry name" value="ZF_RING_1"/>
    <property type="match status" value="1"/>
</dbReference>
<dbReference type="InterPro" id="IPR044066">
    <property type="entry name" value="TRIAD_supradom"/>
</dbReference>
<evidence type="ECO:0008006" key="13">
    <source>
        <dbReference type="Google" id="ProtNLM"/>
    </source>
</evidence>
<dbReference type="OrthoDB" id="10009520at2759"/>
<dbReference type="EMBL" id="BNJQ01000022">
    <property type="protein sequence ID" value="GHP08898.1"/>
    <property type="molecule type" value="Genomic_DNA"/>
</dbReference>
<keyword evidence="4" id="KW-0677">Repeat</keyword>
<organism evidence="11 12">
    <name type="scientific">Pycnococcus provasolii</name>
    <dbReference type="NCBI Taxonomy" id="41880"/>
    <lineage>
        <taxon>Eukaryota</taxon>
        <taxon>Viridiplantae</taxon>
        <taxon>Chlorophyta</taxon>
        <taxon>Pseudoscourfieldiophyceae</taxon>
        <taxon>Pseudoscourfieldiales</taxon>
        <taxon>Pycnococcaceae</taxon>
        <taxon>Pycnococcus</taxon>
    </lineage>
</organism>
<dbReference type="Gene3D" id="1.20.120.1750">
    <property type="match status" value="1"/>
</dbReference>
<dbReference type="SMART" id="SM00647">
    <property type="entry name" value="IBR"/>
    <property type="match status" value="2"/>
</dbReference>
<dbReference type="InterPro" id="IPR017907">
    <property type="entry name" value="Znf_RING_CS"/>
</dbReference>
<keyword evidence="2" id="KW-0808">Transferase</keyword>
<evidence type="ECO:0000256" key="1">
    <source>
        <dbReference type="ARBA" id="ARBA00004906"/>
    </source>
</evidence>
<keyword evidence="7" id="KW-0862">Zinc</keyword>
<feature type="domain" description="RING-type" evidence="9">
    <location>
        <begin position="139"/>
        <end position="188"/>
    </location>
</feature>
<accession>A0A830HPP6</accession>
<evidence type="ECO:0000256" key="4">
    <source>
        <dbReference type="ARBA" id="ARBA00022737"/>
    </source>
</evidence>
<comment type="pathway">
    <text evidence="1">Protein modification; protein ubiquitination.</text>
</comment>
<feature type="domain" description="RING-type" evidence="10">
    <location>
        <begin position="135"/>
        <end position="357"/>
    </location>
</feature>
<dbReference type="PANTHER" id="PTHR22770:SF13">
    <property type="entry name" value="RING-TYPE DOMAIN-CONTAINING PROTEIN"/>
    <property type="match status" value="1"/>
</dbReference>
<evidence type="ECO:0000313" key="12">
    <source>
        <dbReference type="Proteomes" id="UP000660262"/>
    </source>
</evidence>
<dbReference type="Pfam" id="PF01485">
    <property type="entry name" value="IBR"/>
    <property type="match status" value="2"/>
</dbReference>
<evidence type="ECO:0000256" key="5">
    <source>
        <dbReference type="ARBA" id="ARBA00022771"/>
    </source>
</evidence>
<dbReference type="InterPro" id="IPR051628">
    <property type="entry name" value="LUBAC_E3_Ligases"/>
</dbReference>
<dbReference type="SUPFAM" id="SSF57850">
    <property type="entry name" value="RING/U-box"/>
    <property type="match status" value="3"/>
</dbReference>
<dbReference type="CDD" id="cd22584">
    <property type="entry name" value="Rcat_RBR_unk"/>
    <property type="match status" value="1"/>
</dbReference>
<evidence type="ECO:0000313" key="11">
    <source>
        <dbReference type="EMBL" id="GHP08898.1"/>
    </source>
</evidence>
<dbReference type="GO" id="GO:0097039">
    <property type="term" value="P:protein linear polyubiquitination"/>
    <property type="evidence" value="ECO:0007669"/>
    <property type="project" value="TreeGrafter"/>
</dbReference>
<evidence type="ECO:0000256" key="7">
    <source>
        <dbReference type="ARBA" id="ARBA00022833"/>
    </source>
</evidence>
<gene>
    <name evidence="11" type="ORF">PPROV_000763500</name>
</gene>
<dbReference type="PANTHER" id="PTHR22770">
    <property type="entry name" value="UBIQUITIN CONJUGATING ENZYME 7 INTERACTING PROTEIN-RELATED"/>
    <property type="match status" value="1"/>
</dbReference>
<dbReference type="PROSITE" id="PS50089">
    <property type="entry name" value="ZF_RING_2"/>
    <property type="match status" value="1"/>
</dbReference>
<protein>
    <recommendedName>
        <fullName evidence="13">RING-type domain-containing protein</fullName>
    </recommendedName>
</protein>
<evidence type="ECO:0000256" key="3">
    <source>
        <dbReference type="ARBA" id="ARBA00022723"/>
    </source>
</evidence>
<dbReference type="AlphaFoldDB" id="A0A830HPP6"/>
<dbReference type="GO" id="GO:0043161">
    <property type="term" value="P:proteasome-mediated ubiquitin-dependent protein catabolic process"/>
    <property type="evidence" value="ECO:0007669"/>
    <property type="project" value="TreeGrafter"/>
</dbReference>
<evidence type="ECO:0000256" key="2">
    <source>
        <dbReference type="ARBA" id="ARBA00022679"/>
    </source>
</evidence>
<dbReference type="GO" id="GO:0000151">
    <property type="term" value="C:ubiquitin ligase complex"/>
    <property type="evidence" value="ECO:0007669"/>
    <property type="project" value="TreeGrafter"/>
</dbReference>